<evidence type="ECO:0000313" key="2">
    <source>
        <dbReference type="Proteomes" id="UP000465301"/>
    </source>
</evidence>
<keyword evidence="2" id="KW-1185">Reference proteome</keyword>
<comment type="caution">
    <text evidence="1">The sequence shown here is derived from an EMBL/GenBank/DDBJ whole genome shotgun (WGS) entry which is preliminary data.</text>
</comment>
<gene>
    <name evidence="1" type="ORF">MTIM_15210</name>
</gene>
<accession>A0A7I9Z458</accession>
<protein>
    <submittedName>
        <fullName evidence="1">Uncharacterized protein</fullName>
    </submittedName>
</protein>
<dbReference type="EMBL" id="BLLA01000001">
    <property type="protein sequence ID" value="GFG95642.1"/>
    <property type="molecule type" value="Genomic_DNA"/>
</dbReference>
<dbReference type="AlphaFoldDB" id="A0A7I9Z458"/>
<dbReference type="Proteomes" id="UP000465301">
    <property type="component" value="Unassembled WGS sequence"/>
</dbReference>
<name>A0A7I9Z458_9MYCO</name>
<evidence type="ECO:0000313" key="1">
    <source>
        <dbReference type="EMBL" id="GFG95642.1"/>
    </source>
</evidence>
<reference evidence="1 2" key="1">
    <citation type="journal article" date="2019" name="Emerg. Microbes Infect.">
        <title>Comprehensive subspecies identification of 175 nontuberculous mycobacteria species based on 7547 genomic profiles.</title>
        <authorList>
            <person name="Matsumoto Y."/>
            <person name="Kinjo T."/>
            <person name="Motooka D."/>
            <person name="Nabeya D."/>
            <person name="Jung N."/>
            <person name="Uechi K."/>
            <person name="Horii T."/>
            <person name="Iida T."/>
            <person name="Fujita J."/>
            <person name="Nakamura S."/>
        </authorList>
    </citation>
    <scope>NUCLEOTIDE SEQUENCE [LARGE SCALE GENOMIC DNA]</scope>
    <source>
        <strain evidence="1 2">JCM 30726</strain>
    </source>
</reference>
<organism evidence="1 2">
    <name type="scientific">Mycobacterium timonense</name>
    <dbReference type="NCBI Taxonomy" id="701043"/>
    <lineage>
        <taxon>Bacteria</taxon>
        <taxon>Bacillati</taxon>
        <taxon>Actinomycetota</taxon>
        <taxon>Actinomycetes</taxon>
        <taxon>Mycobacteriales</taxon>
        <taxon>Mycobacteriaceae</taxon>
        <taxon>Mycobacterium</taxon>
        <taxon>Mycobacterium avium complex (MAC)</taxon>
    </lineage>
</organism>
<sequence>MVLAEAVSWQGRAEEADSVLVDAEPSGDDEWLMARWGCLRAANLAWGCGDVEAATRALDDVKKRVASKPASS</sequence>
<proteinExistence type="predicted"/>